<dbReference type="AlphaFoldDB" id="A0A0A9FWD7"/>
<name>A0A0A9FWD7_ARUDO</name>
<dbReference type="EMBL" id="GBRH01185228">
    <property type="protein sequence ID" value="JAE12668.1"/>
    <property type="molecule type" value="Transcribed_RNA"/>
</dbReference>
<protein>
    <recommendedName>
        <fullName evidence="3">Secreted protein</fullName>
    </recommendedName>
</protein>
<proteinExistence type="predicted"/>
<reference evidence="2" key="2">
    <citation type="journal article" date="2015" name="Data Brief">
        <title>Shoot transcriptome of the giant reed, Arundo donax.</title>
        <authorList>
            <person name="Barrero R.A."/>
            <person name="Guerrero F.D."/>
            <person name="Moolhuijzen P."/>
            <person name="Goolsby J.A."/>
            <person name="Tidwell J."/>
            <person name="Bellgard S.E."/>
            <person name="Bellgard M.I."/>
        </authorList>
    </citation>
    <scope>NUCLEOTIDE SEQUENCE</scope>
    <source>
        <tissue evidence="2">Shoot tissue taken approximately 20 cm above the soil surface</tissue>
    </source>
</reference>
<organism evidence="2">
    <name type="scientific">Arundo donax</name>
    <name type="common">Giant reed</name>
    <name type="synonym">Donax arundinaceus</name>
    <dbReference type="NCBI Taxonomy" id="35708"/>
    <lineage>
        <taxon>Eukaryota</taxon>
        <taxon>Viridiplantae</taxon>
        <taxon>Streptophyta</taxon>
        <taxon>Embryophyta</taxon>
        <taxon>Tracheophyta</taxon>
        <taxon>Spermatophyta</taxon>
        <taxon>Magnoliopsida</taxon>
        <taxon>Liliopsida</taxon>
        <taxon>Poales</taxon>
        <taxon>Poaceae</taxon>
        <taxon>PACMAD clade</taxon>
        <taxon>Arundinoideae</taxon>
        <taxon>Arundineae</taxon>
        <taxon>Arundo</taxon>
    </lineage>
</organism>
<evidence type="ECO:0008006" key="3">
    <source>
        <dbReference type="Google" id="ProtNLM"/>
    </source>
</evidence>
<feature type="signal peptide" evidence="1">
    <location>
        <begin position="1"/>
        <end position="21"/>
    </location>
</feature>
<reference evidence="2" key="1">
    <citation type="submission" date="2014-09" db="EMBL/GenBank/DDBJ databases">
        <authorList>
            <person name="Magalhaes I.L.F."/>
            <person name="Oliveira U."/>
            <person name="Santos F.R."/>
            <person name="Vidigal T.H.D.A."/>
            <person name="Brescovit A.D."/>
            <person name="Santos A.J."/>
        </authorList>
    </citation>
    <scope>NUCLEOTIDE SEQUENCE</scope>
    <source>
        <tissue evidence="2">Shoot tissue taken approximately 20 cm above the soil surface</tissue>
    </source>
</reference>
<accession>A0A0A9FWD7</accession>
<feature type="chain" id="PRO_5002064824" description="Secreted protein" evidence="1">
    <location>
        <begin position="22"/>
        <end position="70"/>
    </location>
</feature>
<keyword evidence="1" id="KW-0732">Signal</keyword>
<sequence>MQQLLACMLTMFPLVIYLVETHGIQANGQVALSETRCCRRTPNDCSRCGSLALFNWQLTCTTHQREKRKI</sequence>
<evidence type="ECO:0000256" key="1">
    <source>
        <dbReference type="SAM" id="SignalP"/>
    </source>
</evidence>
<evidence type="ECO:0000313" key="2">
    <source>
        <dbReference type="EMBL" id="JAE12668.1"/>
    </source>
</evidence>